<protein>
    <submittedName>
        <fullName evidence="2">Uncharacterized protein</fullName>
    </submittedName>
</protein>
<name>A0AAW0JMK2_QUESU</name>
<dbReference type="EMBL" id="PKMF04000507">
    <property type="protein sequence ID" value="KAK7828258.1"/>
    <property type="molecule type" value="Genomic_DNA"/>
</dbReference>
<dbReference type="AlphaFoldDB" id="A0AAW0JMK2"/>
<feature type="region of interest" description="Disordered" evidence="1">
    <location>
        <begin position="95"/>
        <end position="119"/>
    </location>
</feature>
<comment type="caution">
    <text evidence="2">The sequence shown here is derived from an EMBL/GenBank/DDBJ whole genome shotgun (WGS) entry which is preliminary data.</text>
</comment>
<gene>
    <name evidence="2" type="ORF">CFP56_030429</name>
</gene>
<keyword evidence="3" id="KW-1185">Reference proteome</keyword>
<reference evidence="2 3" key="1">
    <citation type="journal article" date="2018" name="Sci. Data">
        <title>The draft genome sequence of cork oak.</title>
        <authorList>
            <person name="Ramos A.M."/>
            <person name="Usie A."/>
            <person name="Barbosa P."/>
            <person name="Barros P.M."/>
            <person name="Capote T."/>
            <person name="Chaves I."/>
            <person name="Simoes F."/>
            <person name="Abreu I."/>
            <person name="Carrasquinho I."/>
            <person name="Faro C."/>
            <person name="Guimaraes J.B."/>
            <person name="Mendonca D."/>
            <person name="Nobrega F."/>
            <person name="Rodrigues L."/>
            <person name="Saibo N.J.M."/>
            <person name="Varela M.C."/>
            <person name="Egas C."/>
            <person name="Matos J."/>
            <person name="Miguel C.M."/>
            <person name="Oliveira M.M."/>
            <person name="Ricardo C.P."/>
            <person name="Goncalves S."/>
        </authorList>
    </citation>
    <scope>NUCLEOTIDE SEQUENCE [LARGE SCALE GENOMIC DNA]</scope>
    <source>
        <strain evidence="3">cv. HL8</strain>
    </source>
</reference>
<proteinExistence type="predicted"/>
<organism evidence="2 3">
    <name type="scientific">Quercus suber</name>
    <name type="common">Cork oak</name>
    <dbReference type="NCBI Taxonomy" id="58331"/>
    <lineage>
        <taxon>Eukaryota</taxon>
        <taxon>Viridiplantae</taxon>
        <taxon>Streptophyta</taxon>
        <taxon>Embryophyta</taxon>
        <taxon>Tracheophyta</taxon>
        <taxon>Spermatophyta</taxon>
        <taxon>Magnoliopsida</taxon>
        <taxon>eudicotyledons</taxon>
        <taxon>Gunneridae</taxon>
        <taxon>Pentapetalae</taxon>
        <taxon>rosids</taxon>
        <taxon>fabids</taxon>
        <taxon>Fagales</taxon>
        <taxon>Fagaceae</taxon>
        <taxon>Quercus</taxon>
    </lineage>
</organism>
<accession>A0AAW0JMK2</accession>
<sequence>MREIVTNEGEGEAGDEICFNQLNYLRLYDLPTLEASSTWIFSNEVLSMQKLKHVKLDGNDWSAYQTGLFPVEDVNTLIKRCWEKNNDPCLRQLFTQKTNASTSEAGEENDVDDLEDDSM</sequence>
<dbReference type="Proteomes" id="UP000237347">
    <property type="component" value="Unassembled WGS sequence"/>
</dbReference>
<evidence type="ECO:0000256" key="1">
    <source>
        <dbReference type="SAM" id="MobiDB-lite"/>
    </source>
</evidence>
<feature type="compositionally biased region" description="Polar residues" evidence="1">
    <location>
        <begin position="95"/>
        <end position="104"/>
    </location>
</feature>
<evidence type="ECO:0000313" key="2">
    <source>
        <dbReference type="EMBL" id="KAK7828258.1"/>
    </source>
</evidence>
<feature type="compositionally biased region" description="Acidic residues" evidence="1">
    <location>
        <begin position="105"/>
        <end position="119"/>
    </location>
</feature>
<evidence type="ECO:0000313" key="3">
    <source>
        <dbReference type="Proteomes" id="UP000237347"/>
    </source>
</evidence>